<dbReference type="OMA" id="CMYDFDP"/>
<reference evidence="3" key="1">
    <citation type="submission" date="2013-02" db="EMBL/GenBank/DDBJ databases">
        <authorList>
            <person name="Hughes D."/>
        </authorList>
    </citation>
    <scope>NUCLEOTIDE SEQUENCE</scope>
    <source>
        <strain>Durham</strain>
        <strain evidence="3">NC isolate 2 -- Noor lab</strain>
    </source>
</reference>
<reference evidence="2" key="2">
    <citation type="submission" date="2015-06" db="UniProtKB">
        <authorList>
            <consortium name="EnsemblMetazoa"/>
        </authorList>
    </citation>
    <scope>IDENTIFICATION</scope>
</reference>
<name>T1GKE5_MEGSC</name>
<dbReference type="PANTHER" id="PTHR21364:SF1">
    <property type="entry name" value="GENERAL ODORANT-BINDING PROTEIN LUSH"/>
    <property type="match status" value="1"/>
</dbReference>
<feature type="chain" id="PRO_5004588355" evidence="1">
    <location>
        <begin position="22"/>
        <end position="119"/>
    </location>
</feature>
<dbReference type="EMBL" id="CAQQ02030226">
    <property type="status" value="NOT_ANNOTATED_CDS"/>
    <property type="molecule type" value="Genomic_DNA"/>
</dbReference>
<dbReference type="Gene3D" id="1.10.238.20">
    <property type="entry name" value="Pheromone/general odorant binding protein domain"/>
    <property type="match status" value="1"/>
</dbReference>
<dbReference type="CDD" id="cd23992">
    <property type="entry name" value="PBP_GOBP"/>
    <property type="match status" value="1"/>
</dbReference>
<dbReference type="GO" id="GO:0005576">
    <property type="term" value="C:extracellular region"/>
    <property type="evidence" value="ECO:0007669"/>
    <property type="project" value="TreeGrafter"/>
</dbReference>
<dbReference type="GO" id="GO:0007608">
    <property type="term" value="P:sensory perception of smell"/>
    <property type="evidence" value="ECO:0007669"/>
    <property type="project" value="TreeGrafter"/>
</dbReference>
<dbReference type="InterPro" id="IPR006170">
    <property type="entry name" value="PBP/GOBP"/>
</dbReference>
<accession>T1GKE5</accession>
<proteinExistence type="predicted"/>
<evidence type="ECO:0000256" key="1">
    <source>
        <dbReference type="SAM" id="SignalP"/>
    </source>
</evidence>
<dbReference type="GO" id="GO:0042048">
    <property type="term" value="P:olfactory behavior"/>
    <property type="evidence" value="ECO:0007669"/>
    <property type="project" value="TreeGrafter"/>
</dbReference>
<feature type="signal peptide" evidence="1">
    <location>
        <begin position="1"/>
        <end position="21"/>
    </location>
</feature>
<dbReference type="Proteomes" id="UP000015102">
    <property type="component" value="Unassembled WGS sequence"/>
</dbReference>
<dbReference type="GO" id="GO:0005549">
    <property type="term" value="F:odorant binding"/>
    <property type="evidence" value="ECO:0007669"/>
    <property type="project" value="InterPro"/>
</dbReference>
<keyword evidence="3" id="KW-1185">Reference proteome</keyword>
<dbReference type="AlphaFoldDB" id="T1GKE5"/>
<dbReference type="GO" id="GO:0035275">
    <property type="term" value="F:dibutyl phthalate binding"/>
    <property type="evidence" value="ECO:0007669"/>
    <property type="project" value="TreeGrafter"/>
</dbReference>
<dbReference type="InterPro" id="IPR036728">
    <property type="entry name" value="PBP_GOBP_sf"/>
</dbReference>
<dbReference type="HOGENOM" id="CLU_107288_0_0_1"/>
<dbReference type="PANTHER" id="PTHR21364">
    <property type="entry name" value="GENERAL ODORANT-BINDING PROTEIN 19A"/>
    <property type="match status" value="1"/>
</dbReference>
<keyword evidence="1" id="KW-0732">Signal</keyword>
<sequence length="119" mass="13431">MRKVYFINFLILSCLVNEIYSITMDQFMKSLDMMRNGCTVKFPKVPVEDLDKFRSGVLPDNITKDFKCYTKCVAQLGGVLTKKGEISVQKSLAQMLIIIPKEMHETTGAAINACSEKNL</sequence>
<dbReference type="Pfam" id="PF01395">
    <property type="entry name" value="PBP_GOBP"/>
    <property type="match status" value="1"/>
</dbReference>
<dbReference type="SUPFAM" id="SSF47565">
    <property type="entry name" value="Insect pheromone/odorant-binding proteins"/>
    <property type="match status" value="1"/>
</dbReference>
<evidence type="ECO:0000313" key="3">
    <source>
        <dbReference type="Proteomes" id="UP000015102"/>
    </source>
</evidence>
<evidence type="ECO:0000313" key="2">
    <source>
        <dbReference type="EnsemblMetazoa" id="MESCA003968-PA"/>
    </source>
</evidence>
<dbReference type="EnsemblMetazoa" id="MESCA003968-RA">
    <property type="protein sequence ID" value="MESCA003968-PA"/>
    <property type="gene ID" value="MESCA003968"/>
</dbReference>
<organism evidence="2 3">
    <name type="scientific">Megaselia scalaris</name>
    <name type="common">Humpbacked fly</name>
    <name type="synonym">Phora scalaris</name>
    <dbReference type="NCBI Taxonomy" id="36166"/>
    <lineage>
        <taxon>Eukaryota</taxon>
        <taxon>Metazoa</taxon>
        <taxon>Ecdysozoa</taxon>
        <taxon>Arthropoda</taxon>
        <taxon>Hexapoda</taxon>
        <taxon>Insecta</taxon>
        <taxon>Pterygota</taxon>
        <taxon>Neoptera</taxon>
        <taxon>Endopterygota</taxon>
        <taxon>Diptera</taxon>
        <taxon>Brachycera</taxon>
        <taxon>Muscomorpha</taxon>
        <taxon>Platypezoidea</taxon>
        <taxon>Phoridae</taxon>
        <taxon>Megaseliini</taxon>
        <taxon>Megaselia</taxon>
    </lineage>
</organism>
<protein>
    <submittedName>
        <fullName evidence="2">Uncharacterized protein</fullName>
    </submittedName>
</protein>